<dbReference type="PRINTS" id="PR00811">
    <property type="entry name" value="BCTERIALGSPD"/>
</dbReference>
<evidence type="ECO:0000256" key="6">
    <source>
        <dbReference type="RuleBase" id="RU004003"/>
    </source>
</evidence>
<organism evidence="10 11">
    <name type="scientific">Rouxiella aceris</name>
    <dbReference type="NCBI Taxonomy" id="2703884"/>
    <lineage>
        <taxon>Bacteria</taxon>
        <taxon>Pseudomonadati</taxon>
        <taxon>Pseudomonadota</taxon>
        <taxon>Gammaproteobacteria</taxon>
        <taxon>Enterobacterales</taxon>
        <taxon>Yersiniaceae</taxon>
        <taxon>Rouxiella</taxon>
    </lineage>
</organism>
<keyword evidence="4" id="KW-0472">Membrane</keyword>
<protein>
    <submittedName>
        <fullName evidence="10">DNA uptake porin HofQ</fullName>
    </submittedName>
</protein>
<dbReference type="Pfam" id="PF03958">
    <property type="entry name" value="Secretin_N"/>
    <property type="match status" value="1"/>
</dbReference>
<dbReference type="InterPro" id="IPR051808">
    <property type="entry name" value="Type_IV_pilus_biogenesis"/>
</dbReference>
<dbReference type="InterPro" id="IPR011662">
    <property type="entry name" value="Secretin/TonB_short_N"/>
</dbReference>
<dbReference type="InterPro" id="IPR001775">
    <property type="entry name" value="GspD/PilQ"/>
</dbReference>
<accession>A0A848MMC7</accession>
<dbReference type="PANTHER" id="PTHR30604">
    <property type="entry name" value="PROTEIN TRANSPORT PROTEIN HOFQ"/>
    <property type="match status" value="1"/>
</dbReference>
<keyword evidence="11" id="KW-1185">Reference proteome</keyword>
<comment type="caution">
    <text evidence="10">The sequence shown here is derived from an EMBL/GenBank/DDBJ whole genome shotgun (WGS) entry which is preliminary data.</text>
</comment>
<dbReference type="Proteomes" id="UP000585363">
    <property type="component" value="Unassembled WGS sequence"/>
</dbReference>
<feature type="compositionally biased region" description="Low complexity" evidence="8">
    <location>
        <begin position="1"/>
        <end position="16"/>
    </location>
</feature>
<comment type="similarity">
    <text evidence="6">Belongs to the bacterial secretin family.</text>
</comment>
<reference evidence="10 11" key="2">
    <citation type="submission" date="2020-06" db="EMBL/GenBank/DDBJ databases">
        <title>Polyphasic characterization of a Rahnella strain isolated from tree sap.</title>
        <authorList>
            <person name="Kim I.S."/>
        </authorList>
    </citation>
    <scope>NUCLEOTIDE SEQUENCE [LARGE SCALE GENOMIC DNA]</scope>
    <source>
        <strain evidence="10 11">SAP-1</strain>
    </source>
</reference>
<dbReference type="Gene3D" id="3.30.1370.120">
    <property type="match status" value="1"/>
</dbReference>
<feature type="region of interest" description="Disordered" evidence="8">
    <location>
        <begin position="1"/>
        <end position="23"/>
    </location>
</feature>
<dbReference type="AlphaFoldDB" id="A0A848MMC7"/>
<keyword evidence="2 7" id="KW-0813">Transport</keyword>
<evidence type="ECO:0000256" key="1">
    <source>
        <dbReference type="ARBA" id="ARBA00004370"/>
    </source>
</evidence>
<proteinExistence type="inferred from homology"/>
<gene>
    <name evidence="10" type="primary">hofQ</name>
    <name evidence="10" type="ORF">GW590_16495</name>
</gene>
<dbReference type="InterPro" id="IPR038591">
    <property type="entry name" value="NolW-like_sf"/>
</dbReference>
<name>A0A848MMC7_9GAMM</name>
<dbReference type="InterPro" id="IPR004845">
    <property type="entry name" value="T2SS_GspD_CS"/>
</dbReference>
<evidence type="ECO:0000313" key="10">
    <source>
        <dbReference type="EMBL" id="NMP28463.1"/>
    </source>
</evidence>
<feature type="domain" description="Secretin/TonB short N-terminal" evidence="9">
    <location>
        <begin position="52"/>
        <end position="100"/>
    </location>
</feature>
<evidence type="ECO:0000313" key="11">
    <source>
        <dbReference type="Proteomes" id="UP000585363"/>
    </source>
</evidence>
<dbReference type="PANTHER" id="PTHR30604:SF1">
    <property type="entry name" value="DNA UTILIZATION PROTEIN HOFQ"/>
    <property type="match status" value="1"/>
</dbReference>
<evidence type="ECO:0000256" key="5">
    <source>
        <dbReference type="ARBA" id="ARBA00023237"/>
    </source>
</evidence>
<dbReference type="Pfam" id="PF00263">
    <property type="entry name" value="Secretin"/>
    <property type="match status" value="1"/>
</dbReference>
<evidence type="ECO:0000256" key="7">
    <source>
        <dbReference type="RuleBase" id="RU004004"/>
    </source>
</evidence>
<dbReference type="NCBIfam" id="NF010083">
    <property type="entry name" value="PRK13568.1"/>
    <property type="match status" value="1"/>
</dbReference>
<dbReference type="Gene3D" id="3.30.1370.130">
    <property type="match status" value="1"/>
</dbReference>
<evidence type="ECO:0000256" key="3">
    <source>
        <dbReference type="ARBA" id="ARBA00022729"/>
    </source>
</evidence>
<dbReference type="InterPro" id="IPR004846">
    <property type="entry name" value="T2SS/T3SS_dom"/>
</dbReference>
<comment type="subcellular location">
    <subcellularLocation>
        <location evidence="7">Cell outer membrane</location>
    </subcellularLocation>
    <subcellularLocation>
        <location evidence="1">Membrane</location>
    </subcellularLocation>
</comment>
<dbReference type="EMBL" id="JAADJU010000008">
    <property type="protein sequence ID" value="NMP28463.1"/>
    <property type="molecule type" value="Genomic_DNA"/>
</dbReference>
<keyword evidence="5" id="KW-0998">Cell outer membrane</keyword>
<reference evidence="10 11" key="1">
    <citation type="submission" date="2020-01" db="EMBL/GenBank/DDBJ databases">
        <authorList>
            <person name="Lee S.D."/>
        </authorList>
    </citation>
    <scope>NUCLEOTIDE SEQUENCE [LARGE SCALE GENOMIC DNA]</scope>
    <source>
        <strain evidence="10 11">SAP-1</strain>
    </source>
</reference>
<sequence>MIGSLLSAPLAAANSPRTPPGKEKALQQSISLTFSDAPIALILQALADHQQLNLVTGKGVEGRLTLRLQAVPWQQALEVVLRMGQLTSQKQGKVLMVFPESELLQQRQQKMAQAEQDRLARPLISRTLVLRHAQASEVASFLNTQKGSLLSPRALVSADPAGNTLLIRDARQELDQVRAWLENVDRPVRQVQLAAHIVTINRDSLRELGVRWGFNRATTTQEKNGLAGSVEIGAAVEKPMITAGFNLVRIGGRMLDVELTALEQQDRVEIIASPRLLTANLQTASIKQGTEIPYQVSSGASGSTSIEFKEAVLGMEVTPQILPDGAITLQLQISQNMPGRKIKQAEGEALSIDKQEIKTQVTVKDGETLVLGGIFQQHGIKSENKVPILGNLPLFGSLFTQQSNQGQRRELVIFITPTLISS</sequence>
<evidence type="ECO:0000256" key="4">
    <source>
        <dbReference type="ARBA" id="ARBA00023136"/>
    </source>
</evidence>
<keyword evidence="3" id="KW-0732">Signal</keyword>
<dbReference type="PRINTS" id="PR01032">
    <property type="entry name" value="PHAGEIV"/>
</dbReference>
<evidence type="ECO:0000256" key="2">
    <source>
        <dbReference type="ARBA" id="ARBA00022448"/>
    </source>
</evidence>
<dbReference type="GO" id="GO:0009306">
    <property type="term" value="P:protein secretion"/>
    <property type="evidence" value="ECO:0007669"/>
    <property type="project" value="InterPro"/>
</dbReference>
<dbReference type="InterPro" id="IPR005644">
    <property type="entry name" value="NolW-like"/>
</dbReference>
<evidence type="ECO:0000259" key="9">
    <source>
        <dbReference type="SMART" id="SM00965"/>
    </source>
</evidence>
<dbReference type="SMART" id="SM00965">
    <property type="entry name" value="STN"/>
    <property type="match status" value="1"/>
</dbReference>
<evidence type="ECO:0000256" key="8">
    <source>
        <dbReference type="SAM" id="MobiDB-lite"/>
    </source>
</evidence>
<dbReference type="PROSITE" id="PS00875">
    <property type="entry name" value="T2SP_D"/>
    <property type="match status" value="1"/>
</dbReference>
<dbReference type="GO" id="GO:0009279">
    <property type="term" value="C:cell outer membrane"/>
    <property type="evidence" value="ECO:0007669"/>
    <property type="project" value="UniProtKB-SubCell"/>
</dbReference>